<evidence type="ECO:0000256" key="2">
    <source>
        <dbReference type="ARBA" id="ARBA00022670"/>
    </source>
</evidence>
<dbReference type="PANTHER" id="PTHR22939">
    <property type="entry name" value="SERINE PROTEASE FAMILY S1C HTRA-RELATED"/>
    <property type="match status" value="1"/>
</dbReference>
<gene>
    <name evidence="5" type="ORF">COS21_03625</name>
</gene>
<comment type="caution">
    <text evidence="5">The sequence shown here is derived from an EMBL/GenBank/DDBJ whole genome shotgun (WGS) entry which is preliminary data.</text>
</comment>
<name>A0A2M7DD19_9BACT</name>
<dbReference type="Pfam" id="PF13365">
    <property type="entry name" value="Trypsin_2"/>
    <property type="match status" value="1"/>
</dbReference>
<keyword evidence="2" id="KW-0645">Protease</keyword>
<dbReference type="Proteomes" id="UP000229030">
    <property type="component" value="Unassembled WGS sequence"/>
</dbReference>
<dbReference type="InterPro" id="IPR036034">
    <property type="entry name" value="PDZ_sf"/>
</dbReference>
<dbReference type="Pfam" id="PF13180">
    <property type="entry name" value="PDZ_2"/>
    <property type="match status" value="1"/>
</dbReference>
<dbReference type="SMART" id="SM00228">
    <property type="entry name" value="PDZ"/>
    <property type="match status" value="1"/>
</dbReference>
<reference evidence="6" key="1">
    <citation type="submission" date="2017-09" db="EMBL/GenBank/DDBJ databases">
        <title>Depth-based differentiation of microbial function through sediment-hosted aquifers and enrichment of novel symbionts in the deep terrestrial subsurface.</title>
        <authorList>
            <person name="Probst A.J."/>
            <person name="Ladd B."/>
            <person name="Jarett J.K."/>
            <person name="Geller-Mcgrath D.E."/>
            <person name="Sieber C.M.K."/>
            <person name="Emerson J.B."/>
            <person name="Anantharaman K."/>
            <person name="Thomas B.C."/>
            <person name="Malmstrom R."/>
            <person name="Stieglmeier M."/>
            <person name="Klingl A."/>
            <person name="Woyke T."/>
            <person name="Ryan C.M."/>
            <person name="Banfield J.F."/>
        </authorList>
    </citation>
    <scope>NUCLEOTIDE SEQUENCE [LARGE SCALE GENOMIC DNA]</scope>
</reference>
<dbReference type="Gene3D" id="2.40.10.120">
    <property type="match status" value="1"/>
</dbReference>
<feature type="domain" description="PDZ" evidence="4">
    <location>
        <begin position="250"/>
        <end position="328"/>
    </location>
</feature>
<evidence type="ECO:0000313" key="6">
    <source>
        <dbReference type="Proteomes" id="UP000229030"/>
    </source>
</evidence>
<dbReference type="PRINTS" id="PR00834">
    <property type="entry name" value="PROTEASES2C"/>
</dbReference>
<dbReference type="SUPFAM" id="SSF50156">
    <property type="entry name" value="PDZ domain-like"/>
    <property type="match status" value="1"/>
</dbReference>
<protein>
    <recommendedName>
        <fullName evidence="4">PDZ domain-containing protein</fullName>
    </recommendedName>
</protein>
<evidence type="ECO:0000259" key="4">
    <source>
        <dbReference type="SMART" id="SM00228"/>
    </source>
</evidence>
<dbReference type="SUPFAM" id="SSF50494">
    <property type="entry name" value="Trypsin-like serine proteases"/>
    <property type="match status" value="1"/>
</dbReference>
<dbReference type="AlphaFoldDB" id="A0A2M7DD19"/>
<evidence type="ECO:0000256" key="3">
    <source>
        <dbReference type="ARBA" id="ARBA00022801"/>
    </source>
</evidence>
<dbReference type="InterPro" id="IPR009003">
    <property type="entry name" value="Peptidase_S1_PA"/>
</dbReference>
<dbReference type="EMBL" id="PETV01000097">
    <property type="protein sequence ID" value="PIV46757.1"/>
    <property type="molecule type" value="Genomic_DNA"/>
</dbReference>
<dbReference type="GO" id="GO:0006508">
    <property type="term" value="P:proteolysis"/>
    <property type="evidence" value="ECO:0007669"/>
    <property type="project" value="UniProtKB-KW"/>
</dbReference>
<dbReference type="GO" id="GO:0004252">
    <property type="term" value="F:serine-type endopeptidase activity"/>
    <property type="evidence" value="ECO:0007669"/>
    <property type="project" value="InterPro"/>
</dbReference>
<sequence>MPQDNFIISIVKKALPAVVSIALVQELDDFDFPLAKKSSAKMSSMILGGGSGFIVSRNGLILTNRHIITDATAEYVAVMPNGQKIMCDILAKDPLHDIAILKINPAAIISNNPLPTIPLGNSSQAQLGETAIAIGNALGMFRNTVSVGVVSGLSREIQAQNEVTHENSKLRGLLQTDAAINPGNSGGPLLNLRGEAIGINAVMVAGAENIGFALPINNAKKALNDLEQYGRIRQPYLGVRYLAINPELKRQLGLPVHYGVLVMAEPNLQRGRKEAVAPNSPAAKAGLKKADIILEIRGQKITTEQTINDILETCLINQEIPLKILRNGQEKILKIILTEKIT</sequence>
<dbReference type="PANTHER" id="PTHR22939:SF129">
    <property type="entry name" value="SERINE PROTEASE HTRA2, MITOCHONDRIAL"/>
    <property type="match status" value="1"/>
</dbReference>
<dbReference type="InterPro" id="IPR001478">
    <property type="entry name" value="PDZ"/>
</dbReference>
<evidence type="ECO:0000256" key="1">
    <source>
        <dbReference type="ARBA" id="ARBA00010541"/>
    </source>
</evidence>
<proteinExistence type="inferred from homology"/>
<dbReference type="Gene3D" id="2.30.42.10">
    <property type="match status" value="1"/>
</dbReference>
<comment type="similarity">
    <text evidence="1">Belongs to the peptidase S1C family.</text>
</comment>
<accession>A0A2M7DD19</accession>
<keyword evidence="3" id="KW-0378">Hydrolase</keyword>
<dbReference type="InterPro" id="IPR001940">
    <property type="entry name" value="Peptidase_S1C"/>
</dbReference>
<evidence type="ECO:0000313" key="5">
    <source>
        <dbReference type="EMBL" id="PIV46757.1"/>
    </source>
</evidence>
<organism evidence="5 6">
    <name type="scientific">bacterium (Candidatus Gribaldobacteria) CG02_land_8_20_14_3_00_41_15</name>
    <dbReference type="NCBI Taxonomy" id="2014270"/>
    <lineage>
        <taxon>Bacteria</taxon>
        <taxon>Candidatus Gribaldobacteria</taxon>
    </lineage>
</organism>